<gene>
    <name evidence="2" type="ORF">GCM10010885_15560</name>
</gene>
<feature type="compositionally biased region" description="Basic and acidic residues" evidence="1">
    <location>
        <begin position="12"/>
        <end position="28"/>
    </location>
</feature>
<dbReference type="AlphaFoldDB" id="A0A917KBR7"/>
<dbReference type="RefSeq" id="WP_188882250.1">
    <property type="nucleotide sequence ID" value="NZ_BMOY01000022.1"/>
</dbReference>
<feature type="region of interest" description="Disordered" evidence="1">
    <location>
        <begin position="1"/>
        <end position="60"/>
    </location>
</feature>
<keyword evidence="3" id="KW-1185">Reference proteome</keyword>
<evidence type="ECO:0000313" key="2">
    <source>
        <dbReference type="EMBL" id="GGJ07302.1"/>
    </source>
</evidence>
<proteinExistence type="predicted"/>
<dbReference type="EMBL" id="BMOY01000022">
    <property type="protein sequence ID" value="GGJ07302.1"/>
    <property type="molecule type" value="Genomic_DNA"/>
</dbReference>
<dbReference type="Proteomes" id="UP000637695">
    <property type="component" value="Unassembled WGS sequence"/>
</dbReference>
<accession>A0A917KBR7</accession>
<reference evidence="2" key="1">
    <citation type="journal article" date="2014" name="Int. J. Syst. Evol. Microbiol.">
        <title>Complete genome sequence of Corynebacterium casei LMG S-19264T (=DSM 44701T), isolated from a smear-ripened cheese.</title>
        <authorList>
            <consortium name="US DOE Joint Genome Institute (JGI-PGF)"/>
            <person name="Walter F."/>
            <person name="Albersmeier A."/>
            <person name="Kalinowski J."/>
            <person name="Ruckert C."/>
        </authorList>
    </citation>
    <scope>NUCLEOTIDE SEQUENCE</scope>
    <source>
        <strain evidence="2">JCM 18487</strain>
    </source>
</reference>
<name>A0A917KBR7_9BACL</name>
<evidence type="ECO:0000256" key="1">
    <source>
        <dbReference type="SAM" id="MobiDB-lite"/>
    </source>
</evidence>
<reference evidence="2" key="2">
    <citation type="submission" date="2020-09" db="EMBL/GenBank/DDBJ databases">
        <authorList>
            <person name="Sun Q."/>
            <person name="Ohkuma M."/>
        </authorList>
    </citation>
    <scope>NUCLEOTIDE SEQUENCE</scope>
    <source>
        <strain evidence="2">JCM 18487</strain>
    </source>
</reference>
<organism evidence="2 3">
    <name type="scientific">Alicyclobacillus cellulosilyticus</name>
    <dbReference type="NCBI Taxonomy" id="1003997"/>
    <lineage>
        <taxon>Bacteria</taxon>
        <taxon>Bacillati</taxon>
        <taxon>Bacillota</taxon>
        <taxon>Bacilli</taxon>
        <taxon>Bacillales</taxon>
        <taxon>Alicyclobacillaceae</taxon>
        <taxon>Alicyclobacillus</taxon>
    </lineage>
</organism>
<comment type="caution">
    <text evidence="2">The sequence shown here is derived from an EMBL/GenBank/DDBJ whole genome shotgun (WGS) entry which is preliminary data.</text>
</comment>
<evidence type="ECO:0000313" key="3">
    <source>
        <dbReference type="Proteomes" id="UP000637695"/>
    </source>
</evidence>
<protein>
    <submittedName>
        <fullName evidence="2">Uncharacterized protein</fullName>
    </submittedName>
</protein>
<sequence length="93" mass="10032">MHTAAGNPLSDEEPRPPDDGVVDRRPTHPEYSGQTDPLVRPPSASVTTSPPPSMPPWDDAGELALWSSALAAAWLTAEIERWPLRHAVADDEA</sequence>